<dbReference type="SUPFAM" id="SSF53187">
    <property type="entry name" value="Zn-dependent exopeptidases"/>
    <property type="match status" value="1"/>
</dbReference>
<dbReference type="RefSeq" id="WP_027448039.1">
    <property type="nucleotide sequence ID" value="NZ_AVPF01000069.1"/>
</dbReference>
<dbReference type="GO" id="GO:0006508">
    <property type="term" value="P:proteolysis"/>
    <property type="evidence" value="ECO:0007669"/>
    <property type="project" value="UniProtKB-KW"/>
</dbReference>
<dbReference type="GO" id="GO:0006526">
    <property type="term" value="P:L-arginine biosynthetic process"/>
    <property type="evidence" value="ECO:0007669"/>
    <property type="project" value="TreeGrafter"/>
</dbReference>
<dbReference type="InterPro" id="IPR001261">
    <property type="entry name" value="ArgE/DapE_CS"/>
</dbReference>
<comment type="similarity">
    <text evidence="2">Belongs to the peptidase M20A family.</text>
</comment>
<dbReference type="InterPro" id="IPR002933">
    <property type="entry name" value="Peptidase_M20"/>
</dbReference>
<dbReference type="InterPro" id="IPR010964">
    <property type="entry name" value="M20A_pepV-rel"/>
</dbReference>
<evidence type="ECO:0000313" key="9">
    <source>
        <dbReference type="EMBL" id="KGX84042.1"/>
    </source>
</evidence>
<dbReference type="Gene3D" id="3.30.70.360">
    <property type="match status" value="2"/>
</dbReference>
<protein>
    <recommendedName>
        <fullName evidence="11">Diguanylate cyclase</fullName>
    </recommendedName>
</protein>
<proteinExistence type="inferred from homology"/>
<dbReference type="Gene3D" id="3.40.630.10">
    <property type="entry name" value="Zn peptidases"/>
    <property type="match status" value="1"/>
</dbReference>
<dbReference type="CDD" id="cd03888">
    <property type="entry name" value="M20_PepV"/>
    <property type="match status" value="1"/>
</dbReference>
<comment type="caution">
    <text evidence="9">The sequence shown here is derived from an EMBL/GenBank/DDBJ whole genome shotgun (WGS) entry which is preliminary data.</text>
</comment>
<reference evidence="9 10" key="1">
    <citation type="submission" date="2013-08" db="EMBL/GenBank/DDBJ databases">
        <authorList>
            <person name="Huang J."/>
            <person name="Wang G."/>
        </authorList>
    </citation>
    <scope>NUCLEOTIDE SEQUENCE [LARGE SCALE GENOMIC DNA]</scope>
    <source>
        <strain evidence="9 10">BH030004</strain>
    </source>
</reference>
<evidence type="ECO:0000256" key="5">
    <source>
        <dbReference type="ARBA" id="ARBA00022801"/>
    </source>
</evidence>
<dbReference type="InterPro" id="IPR050072">
    <property type="entry name" value="Peptidase_M20A"/>
</dbReference>
<gene>
    <name evidence="9" type="ORF">N783_19405</name>
</gene>
<evidence type="ECO:0000256" key="4">
    <source>
        <dbReference type="ARBA" id="ARBA00022723"/>
    </source>
</evidence>
<dbReference type="Proteomes" id="UP000030403">
    <property type="component" value="Unassembled WGS sequence"/>
</dbReference>
<dbReference type="OrthoDB" id="9761532at2"/>
<evidence type="ECO:0000256" key="7">
    <source>
        <dbReference type="ARBA" id="ARBA00022997"/>
    </source>
</evidence>
<keyword evidence="6" id="KW-0862">Zinc</keyword>
<evidence type="ECO:0000256" key="8">
    <source>
        <dbReference type="ARBA" id="ARBA00023049"/>
    </source>
</evidence>
<dbReference type="PANTHER" id="PTHR43808">
    <property type="entry name" value="ACETYLORNITHINE DEACETYLASE"/>
    <property type="match status" value="1"/>
</dbReference>
<dbReference type="PANTHER" id="PTHR43808:SF31">
    <property type="entry name" value="N-ACETYL-L-CITRULLINE DEACETYLASE"/>
    <property type="match status" value="1"/>
</dbReference>
<evidence type="ECO:0000256" key="6">
    <source>
        <dbReference type="ARBA" id="ARBA00022833"/>
    </source>
</evidence>
<dbReference type="NCBIfam" id="TIGR01887">
    <property type="entry name" value="dipeptidaselike"/>
    <property type="match status" value="1"/>
</dbReference>
<evidence type="ECO:0000256" key="1">
    <source>
        <dbReference type="ARBA" id="ARBA00001947"/>
    </source>
</evidence>
<dbReference type="GO" id="GO:0008237">
    <property type="term" value="F:metallopeptidase activity"/>
    <property type="evidence" value="ECO:0007669"/>
    <property type="project" value="UniProtKB-KW"/>
</dbReference>
<dbReference type="GO" id="GO:0016805">
    <property type="term" value="F:dipeptidase activity"/>
    <property type="evidence" value="ECO:0007669"/>
    <property type="project" value="UniProtKB-KW"/>
</dbReference>
<dbReference type="PROSITE" id="PS00758">
    <property type="entry name" value="ARGE_DAPE_CPG2_1"/>
    <property type="match status" value="1"/>
</dbReference>
<dbReference type="Pfam" id="PF01546">
    <property type="entry name" value="Peptidase_M20"/>
    <property type="match status" value="1"/>
</dbReference>
<dbReference type="STRING" id="1385511.GCA_000425225_00583"/>
<keyword evidence="3" id="KW-0645">Protease</keyword>
<dbReference type="InterPro" id="IPR036264">
    <property type="entry name" value="Bact_exopeptidase_dim_dom"/>
</dbReference>
<comment type="cofactor">
    <cofactor evidence="1">
        <name>Zn(2+)</name>
        <dbReference type="ChEBI" id="CHEBI:29105"/>
    </cofactor>
</comment>
<dbReference type="eggNOG" id="COG0624">
    <property type="taxonomic scope" value="Bacteria"/>
</dbReference>
<organism evidence="9 10">
    <name type="scientific">Pontibacillus marinus BH030004 = DSM 16465</name>
    <dbReference type="NCBI Taxonomy" id="1385511"/>
    <lineage>
        <taxon>Bacteria</taxon>
        <taxon>Bacillati</taxon>
        <taxon>Bacillota</taxon>
        <taxon>Bacilli</taxon>
        <taxon>Bacillales</taxon>
        <taxon>Bacillaceae</taxon>
        <taxon>Pontibacillus</taxon>
    </lineage>
</organism>
<dbReference type="NCBIfam" id="NF005591">
    <property type="entry name" value="PRK07318.1"/>
    <property type="match status" value="1"/>
</dbReference>
<keyword evidence="8" id="KW-0482">Metalloprotease</keyword>
<dbReference type="GO" id="GO:0008777">
    <property type="term" value="F:acetylornithine deacetylase activity"/>
    <property type="evidence" value="ECO:0007669"/>
    <property type="project" value="TreeGrafter"/>
</dbReference>
<accession>A0A0A5HKA9</accession>
<evidence type="ECO:0000256" key="3">
    <source>
        <dbReference type="ARBA" id="ARBA00022670"/>
    </source>
</evidence>
<sequence length="468" mass="52135">MNKSLSKEQLNELKPYFLDRLKELLQIPSTYDETSIREGAPYGENIQKALEYALSLGEKEGFSVKDIDGYAGHIEWGKGEELIGILGHLDVVPAGEGWTNGPFDPVVKEGKLFARGAQDDKGPVMAAFLAMKWLKDIGVEPQKRVRLILGTDEERNWGCMKHYFAKEEMPKVGFSPDAQFPVIHAEKGLLDLDVTKNLDMDQSHATAQLLHLQGGERLNMVPYRAQASLKWEGEGDPISLFEDFIQQTPYDGKADMDGDQLHITLTGKSAHAMEPNNGHNAFLGITSFLKELPFSNSILSVLYWIEEAFQSSRGEGLGIACEDNVSGPLTVNVGTAVLKDGDLTLGLNIRYPVTKDFQEWFQIFESNMNDHEARIHVIEHLEAIHMAKDHPFVEKLLDIYNRNANEQAEPLAIGGATYARALNQGVAYGAMFSHSPDTAHNADEHILIEDLMEAAYIYAEAIYELITT</sequence>
<evidence type="ECO:0008006" key="11">
    <source>
        <dbReference type="Google" id="ProtNLM"/>
    </source>
</evidence>
<dbReference type="AlphaFoldDB" id="A0A0A5HKA9"/>
<keyword evidence="5" id="KW-0378">Hydrolase</keyword>
<evidence type="ECO:0000313" key="10">
    <source>
        <dbReference type="Proteomes" id="UP000030403"/>
    </source>
</evidence>
<dbReference type="EMBL" id="AVPF01000069">
    <property type="protein sequence ID" value="KGX84042.1"/>
    <property type="molecule type" value="Genomic_DNA"/>
</dbReference>
<keyword evidence="7" id="KW-0224">Dipeptidase</keyword>
<evidence type="ECO:0000256" key="2">
    <source>
        <dbReference type="ARBA" id="ARBA00006247"/>
    </source>
</evidence>
<keyword evidence="10" id="KW-1185">Reference proteome</keyword>
<keyword evidence="4" id="KW-0479">Metal-binding</keyword>
<name>A0A0A5HKA9_9BACI</name>
<dbReference type="SUPFAM" id="SSF55031">
    <property type="entry name" value="Bacterial exopeptidase dimerisation domain"/>
    <property type="match status" value="1"/>
</dbReference>
<dbReference type="GO" id="GO:0008270">
    <property type="term" value="F:zinc ion binding"/>
    <property type="evidence" value="ECO:0007669"/>
    <property type="project" value="InterPro"/>
</dbReference>